<evidence type="ECO:0000313" key="2">
    <source>
        <dbReference type="EMBL" id="GIG06957.1"/>
    </source>
</evidence>
<protein>
    <submittedName>
        <fullName evidence="2">Uncharacterized protein</fullName>
    </submittedName>
</protein>
<evidence type="ECO:0000256" key="1">
    <source>
        <dbReference type="SAM" id="Phobius"/>
    </source>
</evidence>
<keyword evidence="3" id="KW-1185">Reference proteome</keyword>
<organism evidence="2 3">
    <name type="scientific">Catellatospora coxensis</name>
    <dbReference type="NCBI Taxonomy" id="310354"/>
    <lineage>
        <taxon>Bacteria</taxon>
        <taxon>Bacillati</taxon>
        <taxon>Actinomycetota</taxon>
        <taxon>Actinomycetes</taxon>
        <taxon>Micromonosporales</taxon>
        <taxon>Micromonosporaceae</taxon>
        <taxon>Catellatospora</taxon>
    </lineage>
</organism>
<proteinExistence type="predicted"/>
<feature type="transmembrane region" description="Helical" evidence="1">
    <location>
        <begin position="54"/>
        <end position="74"/>
    </location>
</feature>
<dbReference type="AlphaFoldDB" id="A0A8J3KPZ0"/>
<gene>
    <name evidence="2" type="ORF">Cco03nite_36570</name>
</gene>
<name>A0A8J3KPZ0_9ACTN</name>
<keyword evidence="1" id="KW-1133">Transmembrane helix</keyword>
<evidence type="ECO:0000313" key="3">
    <source>
        <dbReference type="Proteomes" id="UP000630887"/>
    </source>
</evidence>
<feature type="transmembrane region" description="Helical" evidence="1">
    <location>
        <begin position="6"/>
        <end position="22"/>
    </location>
</feature>
<feature type="transmembrane region" description="Helical" evidence="1">
    <location>
        <begin position="80"/>
        <end position="103"/>
    </location>
</feature>
<dbReference type="EMBL" id="BONI01000029">
    <property type="protein sequence ID" value="GIG06957.1"/>
    <property type="molecule type" value="Genomic_DNA"/>
</dbReference>
<accession>A0A8J3KPZ0</accession>
<keyword evidence="1" id="KW-0472">Membrane</keyword>
<dbReference type="Proteomes" id="UP000630887">
    <property type="component" value="Unassembled WGS sequence"/>
</dbReference>
<sequence>MMDFLPMWLVVPVMLPGMMVSLRRVNPRSRMGNLVETWHHIHWMLAGAPRWATALWILTLAGAILTLPLGARAISHDPPGPARACSMFALYFAVTAVLTYRALAREKAA</sequence>
<reference evidence="2 3" key="1">
    <citation type="submission" date="2021-01" db="EMBL/GenBank/DDBJ databases">
        <title>Whole genome shotgun sequence of Catellatospora coxensis NBRC 107359.</title>
        <authorList>
            <person name="Komaki H."/>
            <person name="Tamura T."/>
        </authorList>
    </citation>
    <scope>NUCLEOTIDE SEQUENCE [LARGE SCALE GENOMIC DNA]</scope>
    <source>
        <strain evidence="2 3">NBRC 107359</strain>
    </source>
</reference>
<comment type="caution">
    <text evidence="2">The sequence shown here is derived from an EMBL/GenBank/DDBJ whole genome shotgun (WGS) entry which is preliminary data.</text>
</comment>
<keyword evidence="1" id="KW-0812">Transmembrane</keyword>